<feature type="compositionally biased region" description="Pro residues" evidence="1">
    <location>
        <begin position="173"/>
        <end position="203"/>
    </location>
</feature>
<organism evidence="2 3">
    <name type="scientific">Tremella mesenterica</name>
    <name type="common">Jelly fungus</name>
    <dbReference type="NCBI Taxonomy" id="5217"/>
    <lineage>
        <taxon>Eukaryota</taxon>
        <taxon>Fungi</taxon>
        <taxon>Dikarya</taxon>
        <taxon>Basidiomycota</taxon>
        <taxon>Agaricomycotina</taxon>
        <taxon>Tremellomycetes</taxon>
        <taxon>Tremellales</taxon>
        <taxon>Tremellaceae</taxon>
        <taxon>Tremella</taxon>
    </lineage>
</organism>
<protein>
    <submittedName>
        <fullName evidence="2">Uncharacterized protein</fullName>
    </submittedName>
</protein>
<keyword evidence="3" id="KW-1185">Reference proteome</keyword>
<dbReference type="STRING" id="5217.A0A4Q1BIR0"/>
<evidence type="ECO:0000313" key="2">
    <source>
        <dbReference type="EMBL" id="RXK37472.1"/>
    </source>
</evidence>
<comment type="caution">
    <text evidence="2">The sequence shown here is derived from an EMBL/GenBank/DDBJ whole genome shotgun (WGS) entry which is preliminary data.</text>
</comment>
<proteinExistence type="predicted"/>
<feature type="region of interest" description="Disordered" evidence="1">
    <location>
        <begin position="119"/>
        <end position="282"/>
    </location>
</feature>
<gene>
    <name evidence="2" type="ORF">M231_05295</name>
</gene>
<feature type="compositionally biased region" description="Low complexity" evidence="1">
    <location>
        <begin position="155"/>
        <end position="164"/>
    </location>
</feature>
<dbReference type="InParanoid" id="A0A4Q1BIR0"/>
<feature type="compositionally biased region" description="Polar residues" evidence="1">
    <location>
        <begin position="218"/>
        <end position="229"/>
    </location>
</feature>
<name>A0A4Q1BIR0_TREME</name>
<reference evidence="2 3" key="1">
    <citation type="submission" date="2016-06" db="EMBL/GenBank/DDBJ databases">
        <title>Evolution of pathogenesis and genome organization in the Tremellales.</title>
        <authorList>
            <person name="Cuomo C."/>
            <person name="Litvintseva A."/>
            <person name="Heitman J."/>
            <person name="Chen Y."/>
            <person name="Sun S."/>
            <person name="Springer D."/>
            <person name="Dromer F."/>
            <person name="Young S."/>
            <person name="Zeng Q."/>
            <person name="Chapman S."/>
            <person name="Gujja S."/>
            <person name="Saif S."/>
            <person name="Birren B."/>
        </authorList>
    </citation>
    <scope>NUCLEOTIDE SEQUENCE [LARGE SCALE GENOMIC DNA]</scope>
    <source>
        <strain evidence="2 3">ATCC 28783</strain>
    </source>
</reference>
<dbReference type="AlphaFoldDB" id="A0A4Q1BIR0"/>
<dbReference type="EMBL" id="SDIL01000068">
    <property type="protein sequence ID" value="RXK37472.1"/>
    <property type="molecule type" value="Genomic_DNA"/>
</dbReference>
<sequence length="282" mass="30478">MDFGQGSSNDVDIGQGTAIILERVQGCPRCSNHVVFRSVAGTSVLKNGQVGLRVWSPDGAYIPEIQGCLAYRLGLNSKNHTTSNRVRCCYQVVPGYNYCSDHLHLIQVHGFATFPNASLQTEPEPAPQSSSWGQNPAGRAPSYQMPWLATPWSPPSSGQPGWWPILSQNAPASQPPPRSPSPEPPSRPLPPIPQSTFAPPPPWFALQPTAAPPMYQLPWSSAESVPQSHHSGRSGGPQVTSIPQHGMGYPGVWPGFSGPRPSEFTEDINSYRAMDGHEEGEN</sequence>
<dbReference type="Proteomes" id="UP000289152">
    <property type="component" value="Unassembled WGS sequence"/>
</dbReference>
<evidence type="ECO:0000256" key="1">
    <source>
        <dbReference type="SAM" id="MobiDB-lite"/>
    </source>
</evidence>
<evidence type="ECO:0000313" key="3">
    <source>
        <dbReference type="Proteomes" id="UP000289152"/>
    </source>
</evidence>
<feature type="compositionally biased region" description="Polar residues" evidence="1">
    <location>
        <begin position="119"/>
        <end position="134"/>
    </location>
</feature>
<accession>A0A4Q1BIR0</accession>